<evidence type="ECO:0000256" key="4">
    <source>
        <dbReference type="ARBA" id="ARBA00022692"/>
    </source>
</evidence>
<proteinExistence type="predicted"/>
<evidence type="ECO:0000256" key="2">
    <source>
        <dbReference type="ARBA" id="ARBA00022448"/>
    </source>
</evidence>
<comment type="subcellular location">
    <subcellularLocation>
        <location evidence="1">Cell membrane</location>
        <topology evidence="1">Multi-pass membrane protein</topology>
    </subcellularLocation>
</comment>
<evidence type="ECO:0000256" key="8">
    <source>
        <dbReference type="SAM" id="MobiDB-lite"/>
    </source>
</evidence>
<evidence type="ECO:0000313" key="11">
    <source>
        <dbReference type="Proteomes" id="UP000509510"/>
    </source>
</evidence>
<feature type="compositionally biased region" description="Gly residues" evidence="8">
    <location>
        <begin position="1"/>
        <end position="13"/>
    </location>
</feature>
<protein>
    <submittedName>
        <fullName evidence="10">Uncharacterized protein</fullName>
    </submittedName>
</protein>
<dbReference type="GO" id="GO:0005886">
    <property type="term" value="C:plasma membrane"/>
    <property type="evidence" value="ECO:0007669"/>
    <property type="project" value="UniProtKB-SubCell"/>
</dbReference>
<evidence type="ECO:0000256" key="9">
    <source>
        <dbReference type="SAM" id="Phobius"/>
    </source>
</evidence>
<feature type="compositionally biased region" description="Polar residues" evidence="8">
    <location>
        <begin position="64"/>
        <end position="73"/>
    </location>
</feature>
<feature type="compositionally biased region" description="Low complexity" evidence="8">
    <location>
        <begin position="14"/>
        <end position="29"/>
    </location>
</feature>
<feature type="transmembrane region" description="Helical" evidence="9">
    <location>
        <begin position="363"/>
        <end position="383"/>
    </location>
</feature>
<dbReference type="AlphaFoldDB" id="A0A7H8R3V6"/>
<feature type="transmembrane region" description="Helical" evidence="9">
    <location>
        <begin position="389"/>
        <end position="408"/>
    </location>
</feature>
<evidence type="ECO:0000256" key="1">
    <source>
        <dbReference type="ARBA" id="ARBA00004651"/>
    </source>
</evidence>
<dbReference type="Proteomes" id="UP000509510">
    <property type="component" value="Chromosome IV"/>
</dbReference>
<reference evidence="11" key="1">
    <citation type="submission" date="2020-06" db="EMBL/GenBank/DDBJ databases">
        <title>A chromosome-scale genome assembly of Talaromyces rugulosus W13939.</title>
        <authorList>
            <person name="Wang B."/>
            <person name="Guo L."/>
            <person name="Ye K."/>
            <person name="Wang L."/>
        </authorList>
    </citation>
    <scope>NUCLEOTIDE SEQUENCE [LARGE SCALE GENOMIC DNA]</scope>
    <source>
        <strain evidence="11">W13939</strain>
    </source>
</reference>
<dbReference type="GO" id="GO:0005254">
    <property type="term" value="F:chloride channel activity"/>
    <property type="evidence" value="ECO:0007669"/>
    <property type="project" value="InterPro"/>
</dbReference>
<evidence type="ECO:0000256" key="5">
    <source>
        <dbReference type="ARBA" id="ARBA00022989"/>
    </source>
</evidence>
<keyword evidence="7 9" id="KW-0472">Membrane</keyword>
<keyword evidence="6" id="KW-0406">Ion transport</keyword>
<dbReference type="GeneID" id="55995532"/>
<name>A0A7H8R3V6_TALRU</name>
<keyword evidence="4 9" id="KW-0812">Transmembrane</keyword>
<dbReference type="OrthoDB" id="1368at2759"/>
<dbReference type="PANTHER" id="PTHR33281">
    <property type="entry name" value="UPF0187 PROTEIN YNEE"/>
    <property type="match status" value="1"/>
</dbReference>
<dbReference type="PANTHER" id="PTHR33281:SF19">
    <property type="entry name" value="VOLTAGE-DEPENDENT ANION CHANNEL-FORMING PROTEIN YNEE"/>
    <property type="match status" value="1"/>
</dbReference>
<feature type="transmembrane region" description="Helical" evidence="9">
    <location>
        <begin position="126"/>
        <end position="146"/>
    </location>
</feature>
<keyword evidence="2" id="KW-0813">Transport</keyword>
<dbReference type="EMBL" id="CP055901">
    <property type="protein sequence ID" value="QKX60897.1"/>
    <property type="molecule type" value="Genomic_DNA"/>
</dbReference>
<feature type="region of interest" description="Disordered" evidence="8">
    <location>
        <begin position="1"/>
        <end position="75"/>
    </location>
</feature>
<dbReference type="InterPro" id="IPR044669">
    <property type="entry name" value="YneE/VCCN1/2-like"/>
</dbReference>
<feature type="compositionally biased region" description="Basic and acidic residues" evidence="8">
    <location>
        <begin position="37"/>
        <end position="46"/>
    </location>
</feature>
<sequence>MDGGAVPTGGDSGAGAAASAAATSDGPAPVQAHVHSHGHDAFDNHHHQQQPANIHNGHRRKQDSPQPTSSRPISLTDFHDSHRSFMTPLDDISVDLNHYFVGPRDLSRHTKWPTFLRIHGSILPRLILPLVFVGGWSTAITCISIIVHPLKVSSILLTVLGFVVGLALSFRSSTAYERYGDGRKYWTQLIQTSRNIARLIWLHVREREGELAKDDLLSKLTALNLLQAFAVAVKHNLRFEPAVAYQDLIGLVGHLETFARDAHVDDPDLIKTVNKTPWKAAGEYLGVSFAESNPRKLLKRAKKPLGHLPIEILNHLSTYVNHCTVQGLFPSATYEGQLITAVATLNECLSGAERVRDTPLPEAYSIAISQIAWIYVLVLPFQLVGDLKWLAIPGSVVAAYIILSFVAIGRELENPFGDDVNDLPLDSYCKQLASEIDIITATPPAKMERITRSSENLVLYPLSPDGYDKWMNRSVSEIRAALRSKVIVQKPQSRGVLEEEKNVAMEFTESP</sequence>
<evidence type="ECO:0000256" key="3">
    <source>
        <dbReference type="ARBA" id="ARBA00022475"/>
    </source>
</evidence>
<gene>
    <name evidence="10" type="ORF">TRUGW13939_08043</name>
</gene>
<evidence type="ECO:0000313" key="10">
    <source>
        <dbReference type="EMBL" id="QKX60897.1"/>
    </source>
</evidence>
<feature type="non-terminal residue" evidence="10">
    <location>
        <position position="1"/>
    </location>
</feature>
<feature type="transmembrane region" description="Helical" evidence="9">
    <location>
        <begin position="152"/>
        <end position="170"/>
    </location>
</feature>
<evidence type="ECO:0000256" key="6">
    <source>
        <dbReference type="ARBA" id="ARBA00023065"/>
    </source>
</evidence>
<organism evidence="10 11">
    <name type="scientific">Talaromyces rugulosus</name>
    <name type="common">Penicillium rugulosum</name>
    <dbReference type="NCBI Taxonomy" id="121627"/>
    <lineage>
        <taxon>Eukaryota</taxon>
        <taxon>Fungi</taxon>
        <taxon>Dikarya</taxon>
        <taxon>Ascomycota</taxon>
        <taxon>Pezizomycotina</taxon>
        <taxon>Eurotiomycetes</taxon>
        <taxon>Eurotiomycetidae</taxon>
        <taxon>Eurotiales</taxon>
        <taxon>Trichocomaceae</taxon>
        <taxon>Talaromyces</taxon>
        <taxon>Talaromyces sect. Islandici</taxon>
    </lineage>
</organism>
<evidence type="ECO:0000256" key="7">
    <source>
        <dbReference type="ARBA" id="ARBA00023136"/>
    </source>
</evidence>
<keyword evidence="3" id="KW-1003">Cell membrane</keyword>
<keyword evidence="11" id="KW-1185">Reference proteome</keyword>
<dbReference type="KEGG" id="trg:TRUGW13939_08043"/>
<accession>A0A7H8R3V6</accession>
<dbReference type="RefSeq" id="XP_035347072.1">
    <property type="nucleotide sequence ID" value="XM_035491179.1"/>
</dbReference>
<dbReference type="Pfam" id="PF25539">
    <property type="entry name" value="Bestrophin_2"/>
    <property type="match status" value="1"/>
</dbReference>
<keyword evidence="5 9" id="KW-1133">Transmembrane helix</keyword>